<sequence length="1093" mass="124343">MDYNKYSDEKLAKMMKDLEKYTMPDGKDPDYEVGDPYSKQEAIRPLVAPNCSEYAVAHSTYALRPARLFSEVVMLPHILETMRKLGLNRLLRLQAYTWPHLGAGSGHGALIVSAPRSGRTFAYVPPVCEAVCKVLSESRRQRMLQPGTWSADELGAVALILVPDLPRVRQVSAMCQSLLRKARSEDSVTLTLSVPSADSSEFLLRLLNGVGCLVATPAQLTWFWREAPGLLRFPRLQFLVYDDVDLMSAEQLRNAEQVVQEILPTTQYPQMVIVTRSYSEALMTKMRMASSHPAVIFGDVLEAALYGGTRIRISLVRSQAKSNEVVQLLQQRPPQDYRTMIYCMDDADMRQLVKALEDRGFGCLPYYQTSDLEVFEQVHSWLANSRGVILLCTDNCPELVIRNAHTLIHHGMGDSYSKFKMRHLTLSGNFTNSLAPTAGTASQVPLLSLVLLDNSNQRQLPRLVDFLQLHQQVDPTVVAVAQRIRKDLESKRSNKHALCSRILLLGECREPLCEDRHHVADMDRRPSNVPASGDVKVQLVQVYSPTHFCVRLLEHLPPKGTWKALPFLAVQEIRLKLMQDKQPNRLWPPVAGAICMLHTAHNKERVRVLKVAPIQDVSLLRSDISVEVQALDVDTRVLKTQSGRLYECSKAMQKEHPMSYDLRLLGMVPQSGESSWAEEERTTVEFWLKNLPKGHFLQANIQFATANTLFAQDLVAMVYADNFKVHLRHLNLCQKLIRDGLARRCERARQKILAFFEEKLINEEAVEAKEEAQKHMLEGNKENLEPTLKNVDKDVKEPESPHVLPPRCLRLMQIAREVTQKNQQQEDLEAKTKVNPKSHTNFESSSQSNEDSMSQLYECIKNCAILQLEDAKQPKKDPDQVAIDPVEFLNQVMSEGSNKCAPHTNLKPKKKKIKARSAVPPVPTKTYKEEIPLQTHPNVVRPNVTYYQNITTLELQVCLPEDDHEYKALLLGAQIFFKATSKHSDLVYQFILTLKFAYSTLRHHLVGRTVYISVVKSLAFIDPLDFGEYRFMKPNHEMFSKMENSHNNSFRRLLANRGYVQQNVDPQDSSESSDDEEQELDGIERVDHRHILD</sequence>
<dbReference type="EC" id="3.6.4.13" evidence="1"/>
<protein>
    <recommendedName>
        <fullName evidence="1">RNA helicase</fullName>
        <ecNumber evidence="1">3.6.4.13</ecNumber>
    </recommendedName>
</protein>
<evidence type="ECO:0000313" key="10">
    <source>
        <dbReference type="Proteomes" id="UP001652628"/>
    </source>
</evidence>
<gene>
    <name evidence="11" type="primary">LOC108006354</name>
</gene>
<evidence type="ECO:0000256" key="4">
    <source>
        <dbReference type="ARBA" id="ARBA00022801"/>
    </source>
</evidence>
<feature type="region of interest" description="Disordered" evidence="8">
    <location>
        <begin position="1063"/>
        <end position="1093"/>
    </location>
</feature>
<dbReference type="Proteomes" id="UP001652628">
    <property type="component" value="Chromosome 3"/>
</dbReference>
<proteinExistence type="predicted"/>
<dbReference type="Gene3D" id="3.40.50.300">
    <property type="entry name" value="P-loop containing nucleotide triphosphate hydrolases"/>
    <property type="match status" value="2"/>
</dbReference>
<name>A0AB39YZY2_DROSZ</name>
<keyword evidence="5 11" id="KW-0347">Helicase</keyword>
<reference evidence="11" key="1">
    <citation type="submission" date="2025-08" db="UniProtKB">
        <authorList>
            <consortium name="RefSeq"/>
        </authorList>
    </citation>
    <scope>IDENTIFICATION</scope>
</reference>
<feature type="domain" description="DEAD/DEAH-box helicase" evidence="9">
    <location>
        <begin position="93"/>
        <end position="272"/>
    </location>
</feature>
<feature type="region of interest" description="Disordered" evidence="8">
    <location>
        <begin position="819"/>
        <end position="850"/>
    </location>
</feature>
<evidence type="ECO:0000256" key="7">
    <source>
        <dbReference type="ARBA" id="ARBA00047984"/>
    </source>
</evidence>
<evidence type="ECO:0000256" key="3">
    <source>
        <dbReference type="ARBA" id="ARBA00022741"/>
    </source>
</evidence>
<feature type="compositionally biased region" description="Basic residues" evidence="8">
    <location>
        <begin position="906"/>
        <end position="915"/>
    </location>
</feature>
<dbReference type="GO" id="GO:0005524">
    <property type="term" value="F:ATP binding"/>
    <property type="evidence" value="ECO:0007669"/>
    <property type="project" value="UniProtKB-KW"/>
</dbReference>
<keyword evidence="2" id="KW-0677">Repeat</keyword>
<organism evidence="10 11">
    <name type="scientific">Drosophila suzukii</name>
    <name type="common">Spotted-wing drosophila fruit fly</name>
    <dbReference type="NCBI Taxonomy" id="28584"/>
    <lineage>
        <taxon>Eukaryota</taxon>
        <taxon>Metazoa</taxon>
        <taxon>Ecdysozoa</taxon>
        <taxon>Arthropoda</taxon>
        <taxon>Hexapoda</taxon>
        <taxon>Insecta</taxon>
        <taxon>Pterygota</taxon>
        <taxon>Neoptera</taxon>
        <taxon>Endopterygota</taxon>
        <taxon>Diptera</taxon>
        <taxon>Brachycera</taxon>
        <taxon>Muscomorpha</taxon>
        <taxon>Ephydroidea</taxon>
        <taxon>Drosophilidae</taxon>
        <taxon>Drosophila</taxon>
        <taxon>Sophophora</taxon>
    </lineage>
</organism>
<accession>A0AB39YZY2</accession>
<dbReference type="InterPro" id="IPR011545">
    <property type="entry name" value="DEAD/DEAH_box_helicase_dom"/>
</dbReference>
<keyword evidence="4" id="KW-0378">Hydrolase</keyword>
<dbReference type="GO" id="GO:0003676">
    <property type="term" value="F:nucleic acid binding"/>
    <property type="evidence" value="ECO:0007669"/>
    <property type="project" value="InterPro"/>
</dbReference>
<feature type="compositionally biased region" description="Acidic residues" evidence="8">
    <location>
        <begin position="1071"/>
        <end position="1081"/>
    </location>
</feature>
<evidence type="ECO:0000256" key="6">
    <source>
        <dbReference type="ARBA" id="ARBA00022840"/>
    </source>
</evidence>
<dbReference type="GO" id="GO:0016787">
    <property type="term" value="F:hydrolase activity"/>
    <property type="evidence" value="ECO:0007669"/>
    <property type="project" value="UniProtKB-KW"/>
</dbReference>
<evidence type="ECO:0000256" key="2">
    <source>
        <dbReference type="ARBA" id="ARBA00022737"/>
    </source>
</evidence>
<dbReference type="GO" id="GO:0042078">
    <property type="term" value="P:germ-line stem cell division"/>
    <property type="evidence" value="ECO:0007669"/>
    <property type="project" value="TreeGrafter"/>
</dbReference>
<dbReference type="AlphaFoldDB" id="A0AB39YZY2"/>
<keyword evidence="3" id="KW-0547">Nucleotide-binding</keyword>
<evidence type="ECO:0000256" key="8">
    <source>
        <dbReference type="SAM" id="MobiDB-lite"/>
    </source>
</evidence>
<dbReference type="RefSeq" id="XP_016925364.4">
    <property type="nucleotide sequence ID" value="XM_017069875.4"/>
</dbReference>
<keyword evidence="6" id="KW-0067">ATP-binding</keyword>
<dbReference type="InterPro" id="IPR027417">
    <property type="entry name" value="P-loop_NTPase"/>
</dbReference>
<evidence type="ECO:0000313" key="11">
    <source>
        <dbReference type="RefSeq" id="XP_016925364.4"/>
    </source>
</evidence>
<dbReference type="PANTHER" id="PTHR22655:SF2">
    <property type="entry name" value="ATP-DEPENDENT RNA HELICASE TDRD12-RELATED"/>
    <property type="match status" value="1"/>
</dbReference>
<evidence type="ECO:0000256" key="1">
    <source>
        <dbReference type="ARBA" id="ARBA00012552"/>
    </source>
</evidence>
<dbReference type="PANTHER" id="PTHR22655">
    <property type="entry name" value="ATP-DEPENDENT RNA HELICASE TDRD12-RELATED"/>
    <property type="match status" value="1"/>
</dbReference>
<comment type="catalytic activity">
    <reaction evidence="7">
        <text>ATP + H2O = ADP + phosphate + H(+)</text>
        <dbReference type="Rhea" id="RHEA:13065"/>
        <dbReference type="ChEBI" id="CHEBI:15377"/>
        <dbReference type="ChEBI" id="CHEBI:15378"/>
        <dbReference type="ChEBI" id="CHEBI:30616"/>
        <dbReference type="ChEBI" id="CHEBI:43474"/>
        <dbReference type="ChEBI" id="CHEBI:456216"/>
        <dbReference type="EC" id="3.6.4.13"/>
    </reaction>
</comment>
<evidence type="ECO:0000259" key="9">
    <source>
        <dbReference type="Pfam" id="PF00270"/>
    </source>
</evidence>
<keyword evidence="10" id="KW-1185">Reference proteome</keyword>
<feature type="region of interest" description="Disordered" evidence="8">
    <location>
        <begin position="899"/>
        <end position="919"/>
    </location>
</feature>
<evidence type="ECO:0000256" key="5">
    <source>
        <dbReference type="ARBA" id="ARBA00022806"/>
    </source>
</evidence>
<dbReference type="SUPFAM" id="SSF52540">
    <property type="entry name" value="P-loop containing nucleoside triphosphate hydrolases"/>
    <property type="match status" value="2"/>
</dbReference>
<dbReference type="Pfam" id="PF00270">
    <property type="entry name" value="DEAD"/>
    <property type="match status" value="1"/>
</dbReference>
<dbReference type="GeneID" id="108006354"/>
<feature type="compositionally biased region" description="Basic and acidic residues" evidence="8">
    <location>
        <begin position="1082"/>
        <end position="1093"/>
    </location>
</feature>
<dbReference type="GO" id="GO:0003724">
    <property type="term" value="F:RNA helicase activity"/>
    <property type="evidence" value="ECO:0007669"/>
    <property type="project" value="UniProtKB-EC"/>
</dbReference>